<evidence type="ECO:0000259" key="1">
    <source>
        <dbReference type="PROSITE" id="PS50904"/>
    </source>
</evidence>
<dbReference type="Proteomes" id="UP000095605">
    <property type="component" value="Unassembled WGS sequence"/>
</dbReference>
<keyword evidence="3" id="KW-1185">Reference proteome</keyword>
<gene>
    <name evidence="2" type="ORF">AWRI3578_g2712</name>
</gene>
<dbReference type="PROSITE" id="PS50904">
    <property type="entry name" value="PRELI_MSF1"/>
    <property type="match status" value="1"/>
</dbReference>
<comment type="caution">
    <text evidence="2">The sequence shown here is derived from an EMBL/GenBank/DDBJ whole genome shotgun (WGS) entry which is preliminary data.</text>
</comment>
<dbReference type="GO" id="GO:0005758">
    <property type="term" value="C:mitochondrial intermembrane space"/>
    <property type="evidence" value="ECO:0007669"/>
    <property type="project" value="InterPro"/>
</dbReference>
<feature type="domain" description="PRELI/MSF1" evidence="1">
    <location>
        <begin position="1"/>
        <end position="174"/>
    </location>
</feature>
<proteinExistence type="predicted"/>
<reference evidence="3" key="1">
    <citation type="journal article" date="2016" name="Genome Announc.">
        <title>Genome sequences of three species of Hanseniaspora isolated from spontaneous wine fermentations.</title>
        <authorList>
            <person name="Sternes P.R."/>
            <person name="Lee D."/>
            <person name="Kutyna D.R."/>
            <person name="Borneman A.R."/>
        </authorList>
    </citation>
    <scope>NUCLEOTIDE SEQUENCE [LARGE SCALE GENOMIC DNA]</scope>
    <source>
        <strain evidence="3">AWRI3578</strain>
    </source>
</reference>
<protein>
    <submittedName>
        <fullName evidence="2">Protein UPS2, mitochondrial</fullName>
    </submittedName>
</protein>
<dbReference type="InterPro" id="IPR006797">
    <property type="entry name" value="PRELI/MSF1_dom"/>
</dbReference>
<name>A0A1E5RC55_9ASCO</name>
<evidence type="ECO:0000313" key="2">
    <source>
        <dbReference type="EMBL" id="OEJ84465.1"/>
    </source>
</evidence>
<sequence>MQLLTNKHTFPYTFEETIVAVWQKYPNEMSDHVKCIDILDRTYNKQEQKIITHRLITCQQKIPTWLEFIIGKELTQSRVLEISELDYKNKEFKLKSLNITGGKFLKVYEEVMYTPNKEGKNTEFKQNAYILGNTNFNKINNKIENWSISRFNFNAARGKEGFEGILKMLFGSRETK</sequence>
<accession>A0A1E5RC55</accession>
<dbReference type="InterPro" id="IPR037365">
    <property type="entry name" value="Slowmo/Ups"/>
</dbReference>
<dbReference type="Pfam" id="PF04707">
    <property type="entry name" value="PRELI"/>
    <property type="match status" value="1"/>
</dbReference>
<dbReference type="AlphaFoldDB" id="A0A1E5RC55"/>
<dbReference type="PANTHER" id="PTHR11158">
    <property type="entry name" value="MSF1/PX19 RELATED"/>
    <property type="match status" value="1"/>
</dbReference>
<dbReference type="OrthoDB" id="407630at2759"/>
<organism evidence="2 3">
    <name type="scientific">Hanseniaspora opuntiae</name>
    <dbReference type="NCBI Taxonomy" id="211096"/>
    <lineage>
        <taxon>Eukaryota</taxon>
        <taxon>Fungi</taxon>
        <taxon>Dikarya</taxon>
        <taxon>Ascomycota</taxon>
        <taxon>Saccharomycotina</taxon>
        <taxon>Saccharomycetes</taxon>
        <taxon>Saccharomycodales</taxon>
        <taxon>Saccharomycodaceae</taxon>
        <taxon>Hanseniaspora</taxon>
    </lineage>
</organism>
<dbReference type="EMBL" id="LPNL01000006">
    <property type="protein sequence ID" value="OEJ84465.1"/>
    <property type="molecule type" value="Genomic_DNA"/>
</dbReference>
<evidence type="ECO:0000313" key="3">
    <source>
        <dbReference type="Proteomes" id="UP000095605"/>
    </source>
</evidence>